<dbReference type="PROSITE" id="PS50405">
    <property type="entry name" value="GST_CTER"/>
    <property type="match status" value="1"/>
</dbReference>
<dbReference type="SUPFAM" id="SSF47616">
    <property type="entry name" value="GST C-terminal domain-like"/>
    <property type="match status" value="1"/>
</dbReference>
<organism evidence="2 3">
    <name type="scientific">Psychromonas arctica</name>
    <dbReference type="NCBI Taxonomy" id="168275"/>
    <lineage>
        <taxon>Bacteria</taxon>
        <taxon>Pseudomonadati</taxon>
        <taxon>Pseudomonadota</taxon>
        <taxon>Gammaproteobacteria</taxon>
        <taxon>Alteromonadales</taxon>
        <taxon>Psychromonadaceae</taxon>
        <taxon>Psychromonas</taxon>
    </lineage>
</organism>
<protein>
    <submittedName>
        <fullName evidence="2">Glutathione S-transferase</fullName>
    </submittedName>
</protein>
<dbReference type="InterPro" id="IPR010987">
    <property type="entry name" value="Glutathione-S-Trfase_C-like"/>
</dbReference>
<comment type="caution">
    <text evidence="2">The sequence shown here is derived from an EMBL/GenBank/DDBJ whole genome shotgun (WGS) entry which is preliminary data.</text>
</comment>
<dbReference type="Gene3D" id="3.40.30.10">
    <property type="entry name" value="Glutaredoxin"/>
    <property type="match status" value="1"/>
</dbReference>
<keyword evidence="3" id="KW-1185">Reference proteome</keyword>
<evidence type="ECO:0000313" key="3">
    <source>
        <dbReference type="Proteomes" id="UP001366060"/>
    </source>
</evidence>
<dbReference type="PANTHER" id="PTHR43968:SF6">
    <property type="entry name" value="GLUTATHIONE S-TRANSFERASE OMEGA"/>
    <property type="match status" value="1"/>
</dbReference>
<dbReference type="InterPro" id="IPR050983">
    <property type="entry name" value="GST_Omega/HSP26"/>
</dbReference>
<feature type="domain" description="GST C-terminal" evidence="1">
    <location>
        <begin position="74"/>
        <end position="224"/>
    </location>
</feature>
<accession>A0ABU9H9C6</accession>
<dbReference type="Pfam" id="PF13417">
    <property type="entry name" value="GST_N_3"/>
    <property type="match status" value="1"/>
</dbReference>
<dbReference type="Pfam" id="PF13410">
    <property type="entry name" value="GST_C_2"/>
    <property type="match status" value="1"/>
</dbReference>
<dbReference type="SUPFAM" id="SSF52833">
    <property type="entry name" value="Thioredoxin-like"/>
    <property type="match status" value="1"/>
</dbReference>
<dbReference type="Gene3D" id="1.20.1050.10">
    <property type="match status" value="1"/>
</dbReference>
<name>A0ABU9H9C6_9GAMM</name>
<dbReference type="PANTHER" id="PTHR43968">
    <property type="match status" value="1"/>
</dbReference>
<dbReference type="InterPro" id="IPR036282">
    <property type="entry name" value="Glutathione-S-Trfase_C_sf"/>
</dbReference>
<proteinExistence type="predicted"/>
<sequence length="235" mass="27336">MQTTIANQTSTHLPILYSLRHCPYAMRARIAIFKSKQPVYLRDLKLNNKPTEMLALSKNKTVPMLVSSSDSGVEVIEESLDIMLKVLADNDPTQLLAPPNTTLDNMLSLINYYETGLIPANENYKCAKRYQETNIVECRQICETYLQQLESRLTQHQFLLADTESLMDIALMPFIRQFSKVERQWYQQSPYPHLRAWLNRYLQSPMFTKIMAKHELWVDCHTDIIFGDVKRTIST</sequence>
<dbReference type="InterPro" id="IPR036249">
    <property type="entry name" value="Thioredoxin-like_sf"/>
</dbReference>
<evidence type="ECO:0000313" key="2">
    <source>
        <dbReference type="EMBL" id="MEL0658484.1"/>
    </source>
</evidence>
<reference evidence="2 3" key="1">
    <citation type="submission" date="2024-02" db="EMBL/GenBank/DDBJ databases">
        <title>Bacteria isolated from the canopy kelp, Nereocystis luetkeana.</title>
        <authorList>
            <person name="Pfister C.A."/>
            <person name="Younker I.T."/>
            <person name="Light S.H."/>
        </authorList>
    </citation>
    <scope>NUCLEOTIDE SEQUENCE [LARGE SCALE GENOMIC DNA]</scope>
    <source>
        <strain evidence="2 3">TI.2.07</strain>
    </source>
</reference>
<dbReference type="EMBL" id="JBAKBA010000008">
    <property type="protein sequence ID" value="MEL0658484.1"/>
    <property type="molecule type" value="Genomic_DNA"/>
</dbReference>
<dbReference type="InterPro" id="IPR004045">
    <property type="entry name" value="Glutathione_S-Trfase_N"/>
</dbReference>
<dbReference type="Proteomes" id="UP001366060">
    <property type="component" value="Unassembled WGS sequence"/>
</dbReference>
<evidence type="ECO:0000259" key="1">
    <source>
        <dbReference type="PROSITE" id="PS50405"/>
    </source>
</evidence>
<dbReference type="CDD" id="cd03196">
    <property type="entry name" value="GST_C_5"/>
    <property type="match status" value="1"/>
</dbReference>
<dbReference type="RefSeq" id="WP_341627137.1">
    <property type="nucleotide sequence ID" value="NZ_JBAKBA010000008.1"/>
</dbReference>
<gene>
    <name evidence="2" type="ORF">V6255_04945</name>
</gene>